<dbReference type="InterPro" id="IPR001969">
    <property type="entry name" value="Aspartic_peptidase_AS"/>
</dbReference>
<dbReference type="Proteomes" id="UP000069940">
    <property type="component" value="Unassembled WGS sequence"/>
</dbReference>
<proteinExistence type="predicted"/>
<feature type="compositionally biased region" description="Basic and acidic residues" evidence="8">
    <location>
        <begin position="450"/>
        <end position="462"/>
    </location>
</feature>
<dbReference type="SUPFAM" id="SSF56672">
    <property type="entry name" value="DNA/RNA polymerases"/>
    <property type="match status" value="1"/>
</dbReference>
<feature type="domain" description="Integrase catalytic" evidence="10">
    <location>
        <begin position="1461"/>
        <end position="1655"/>
    </location>
</feature>
<dbReference type="InterPro" id="IPR005312">
    <property type="entry name" value="DUF1759"/>
</dbReference>
<dbReference type="Gene3D" id="1.10.340.70">
    <property type="match status" value="1"/>
</dbReference>
<keyword evidence="6" id="KW-0695">RNA-directed DNA polymerase</keyword>
<keyword evidence="1" id="KW-0808">Transferase</keyword>
<feature type="region of interest" description="Disordered" evidence="8">
    <location>
        <begin position="1774"/>
        <end position="1827"/>
    </location>
</feature>
<reference evidence="12" key="1">
    <citation type="journal article" date="2015" name="Proc. Natl. Acad. Sci. U.S.A.">
        <title>Genome sequence of the Asian Tiger mosquito, Aedes albopictus, reveals insights into its biology, genetics, and evolution.</title>
        <authorList>
            <person name="Chen X.G."/>
            <person name="Jiang X."/>
            <person name="Gu J."/>
            <person name="Xu M."/>
            <person name="Wu Y."/>
            <person name="Deng Y."/>
            <person name="Zhang C."/>
            <person name="Bonizzoni M."/>
            <person name="Dermauw W."/>
            <person name="Vontas J."/>
            <person name="Armbruster P."/>
            <person name="Huang X."/>
            <person name="Yang Y."/>
            <person name="Zhang H."/>
            <person name="He W."/>
            <person name="Peng H."/>
            <person name="Liu Y."/>
            <person name="Wu K."/>
            <person name="Chen J."/>
            <person name="Lirakis M."/>
            <person name="Topalis P."/>
            <person name="Van Leeuwen T."/>
            <person name="Hall A.B."/>
            <person name="Jiang X."/>
            <person name="Thorpe C."/>
            <person name="Mueller R.L."/>
            <person name="Sun C."/>
            <person name="Waterhouse R.M."/>
            <person name="Yan G."/>
            <person name="Tu Z.J."/>
            <person name="Fang X."/>
            <person name="James A.A."/>
        </authorList>
    </citation>
    <scope>NUCLEOTIDE SEQUENCE [LARGE SCALE GENOMIC DNA]</scope>
    <source>
        <strain evidence="12">Foshan</strain>
    </source>
</reference>
<keyword evidence="7" id="KW-0862">Zinc</keyword>
<feature type="region of interest" description="Disordered" evidence="8">
    <location>
        <begin position="450"/>
        <end position="486"/>
    </location>
</feature>
<dbReference type="PROSITE" id="PS50158">
    <property type="entry name" value="ZF_CCHC"/>
    <property type="match status" value="1"/>
</dbReference>
<evidence type="ECO:0000256" key="5">
    <source>
        <dbReference type="ARBA" id="ARBA00022801"/>
    </source>
</evidence>
<dbReference type="Pfam" id="PF17921">
    <property type="entry name" value="Integrase_H2C2"/>
    <property type="match status" value="1"/>
</dbReference>
<dbReference type="Pfam" id="PF03564">
    <property type="entry name" value="DUF1759"/>
    <property type="match status" value="1"/>
</dbReference>
<dbReference type="SMART" id="SM00343">
    <property type="entry name" value="ZnF_C2HC"/>
    <property type="match status" value="1"/>
</dbReference>
<dbReference type="InterPro" id="IPR036397">
    <property type="entry name" value="RNaseH_sf"/>
</dbReference>
<evidence type="ECO:0000259" key="10">
    <source>
        <dbReference type="PROSITE" id="PS50994"/>
    </source>
</evidence>
<dbReference type="GeneID" id="134289830"/>
<dbReference type="PANTHER" id="PTHR47331:SF5">
    <property type="entry name" value="RIBONUCLEASE H"/>
    <property type="match status" value="1"/>
</dbReference>
<dbReference type="InterPro" id="IPR040676">
    <property type="entry name" value="DUF5641"/>
</dbReference>
<evidence type="ECO:0000256" key="8">
    <source>
        <dbReference type="SAM" id="MobiDB-lite"/>
    </source>
</evidence>
<dbReference type="SUPFAM" id="SSF53098">
    <property type="entry name" value="Ribonuclease H-like"/>
    <property type="match status" value="1"/>
</dbReference>
<dbReference type="CDD" id="cd01644">
    <property type="entry name" value="RT_pepA17"/>
    <property type="match status" value="1"/>
</dbReference>
<name>A0ABM1Z8S3_AEDAL</name>
<feature type="compositionally biased region" description="Low complexity" evidence="8">
    <location>
        <begin position="477"/>
        <end position="486"/>
    </location>
</feature>
<dbReference type="InterPro" id="IPR008042">
    <property type="entry name" value="Retrotrans_Pao"/>
</dbReference>
<dbReference type="CDD" id="cd00303">
    <property type="entry name" value="retropepsin_like"/>
    <property type="match status" value="1"/>
</dbReference>
<dbReference type="InterPro" id="IPR021109">
    <property type="entry name" value="Peptidase_aspartic_dom_sf"/>
</dbReference>
<feature type="compositionally biased region" description="Basic and acidic residues" evidence="8">
    <location>
        <begin position="1811"/>
        <end position="1826"/>
    </location>
</feature>
<dbReference type="SUPFAM" id="SSF57756">
    <property type="entry name" value="Retrovirus zinc finger-like domains"/>
    <property type="match status" value="1"/>
</dbReference>
<evidence type="ECO:0000313" key="11">
    <source>
        <dbReference type="EnsemblMetazoa" id="AALFPA23_016153.P23541"/>
    </source>
</evidence>
<evidence type="ECO:0000256" key="6">
    <source>
        <dbReference type="ARBA" id="ARBA00022918"/>
    </source>
</evidence>
<dbReference type="RefSeq" id="XP_062712407.1">
    <property type="nucleotide sequence ID" value="XM_062856423.1"/>
</dbReference>
<keyword evidence="2" id="KW-0548">Nucleotidyltransferase</keyword>
<dbReference type="InterPro" id="IPR012337">
    <property type="entry name" value="RNaseH-like_sf"/>
</dbReference>
<keyword evidence="5" id="KW-0378">Hydrolase</keyword>
<evidence type="ECO:0000256" key="2">
    <source>
        <dbReference type="ARBA" id="ARBA00022695"/>
    </source>
</evidence>
<organism evidence="11 12">
    <name type="scientific">Aedes albopictus</name>
    <name type="common">Asian tiger mosquito</name>
    <name type="synonym">Stegomyia albopicta</name>
    <dbReference type="NCBI Taxonomy" id="7160"/>
    <lineage>
        <taxon>Eukaryota</taxon>
        <taxon>Metazoa</taxon>
        <taxon>Ecdysozoa</taxon>
        <taxon>Arthropoda</taxon>
        <taxon>Hexapoda</taxon>
        <taxon>Insecta</taxon>
        <taxon>Pterygota</taxon>
        <taxon>Neoptera</taxon>
        <taxon>Endopterygota</taxon>
        <taxon>Diptera</taxon>
        <taxon>Nematocera</taxon>
        <taxon>Culicoidea</taxon>
        <taxon>Culicidae</taxon>
        <taxon>Culicinae</taxon>
        <taxon>Aedini</taxon>
        <taxon>Aedes</taxon>
        <taxon>Stegomyia</taxon>
    </lineage>
</organism>
<evidence type="ECO:0008006" key="13">
    <source>
        <dbReference type="Google" id="ProtNLM"/>
    </source>
</evidence>
<keyword evidence="3" id="KW-0540">Nuclease</keyword>
<evidence type="ECO:0000256" key="4">
    <source>
        <dbReference type="ARBA" id="ARBA00022759"/>
    </source>
</evidence>
<dbReference type="Pfam" id="PF05380">
    <property type="entry name" value="Peptidase_A17"/>
    <property type="match status" value="1"/>
</dbReference>
<dbReference type="InterPro" id="IPR001584">
    <property type="entry name" value="Integrase_cat-core"/>
</dbReference>
<dbReference type="InterPro" id="IPR041588">
    <property type="entry name" value="Integrase_H2C2"/>
</dbReference>
<keyword evidence="7" id="KW-0479">Metal-binding</keyword>
<dbReference type="PANTHER" id="PTHR47331">
    <property type="entry name" value="PHD-TYPE DOMAIN-CONTAINING PROTEIN"/>
    <property type="match status" value="1"/>
</dbReference>
<evidence type="ECO:0000256" key="3">
    <source>
        <dbReference type="ARBA" id="ARBA00022722"/>
    </source>
</evidence>
<feature type="domain" description="CCHC-type" evidence="9">
    <location>
        <begin position="420"/>
        <end position="433"/>
    </location>
</feature>
<dbReference type="Gene3D" id="2.40.70.10">
    <property type="entry name" value="Acid Proteases"/>
    <property type="match status" value="1"/>
</dbReference>
<evidence type="ECO:0000256" key="7">
    <source>
        <dbReference type="PROSITE-ProRule" id="PRU00047"/>
    </source>
</evidence>
<evidence type="ECO:0000259" key="9">
    <source>
        <dbReference type="PROSITE" id="PS50158"/>
    </source>
</evidence>
<sequence length="1848" mass="208142">MPEKSDLQQQQSAASGASSALGQSTLDSTTPLSKKQKKKLRLTEKLATMENIQRLVRLRGAAKGKLTRILNTIRPNEEDVVQLTEAEIKVYMAKVEAAHKDYNDAHNQIVNEVSDDDYEQHEQLYEEFDILHDTVSILLEDQLNKVRATAAAAAAATIAAQQVQQAPVVIHQPLRMPVPTFDGRYESWPKFKAMFKDLVDKGPDPPAVKLYHLDKALVGSAAGLIDAKTINEGNYAHAWQILEERFENKRHAIDSHIHGLLNLKRMTKKSHLELRSLVDECSKHVEGLKFLERDFDGVGEDFVIHLLAAALHNDVRHMWESTIKHGELPDYDEMLTFLKEQTFILERVEASNQKSSSVPIKSVSASNKPSVQKAHAVVSSSEKETKCDFCGKAHANHQCADFKALPVPQRLVKVRERNVCFNCLRRGHRSADCSSDKSCQKCKRRHHSLLHAEEKPKQDADQPSKLAPPPVPEQEGSPSSLTSTTATCSSVATHSQQVLLLTAVVDVMDKNYQPHPCRVLLDSGSQVNLVTQSVADKLGLKLNSSNVTMFGVNSTKTQSSNSGTVHLSSRYRDFHAKVKCLVTDKVTSDLPSSVINISALELPAGVHLADPNFFHPSKVDMLLGNEWFLKLLLPGEITFDDKLPVLRETQFGWVVGGVFEEGAVSDGAVYSHTVTMDELSQSIQRFWEVEDVADVVERSSEEEECEEHFKATHRRDASGRYIVELPLKESVSELGDSRPLALRRFHALERKLSQHPDLKKQYQDFMDEYESLGHCKEVNVSEDPSGIIKWYLPHHAVLRPSNTTTKCRVVFDASAKVSGRSLNDVMKIGAIIQSDLQSISLRFRLPLHVLATDVAKMYRQVFVDRRHTPLTRVFWRKTPSEPLRVLELTTVTYGTASAPFLATRALLQLAIDEGFKYPVAADTVKNSFYVDNRVDNALFGFDDLNEASEAQVQLIGLLKAGGFHLHKWASNNPTLLERIPESDRDELVSIDESGSSEVIRTLGLMWNPTLDALQFISIPTVCENSATKRQVLSLISRMFDPLGLVVPVIVIGKLLMKSIWKEELEWDEELSGELKKKCVEFLNALRGVTSLRIPRHVVVTGAVAFELHGFGDATLEAYGACVYIRSIAPGQAAVVLTIPRKELLAALLLHRLVKKVLAALALPFRDILLWSDNQVVLAWLAKNPEHLEVFVRNRVSEINSTGNQFKWNYVNTLDNPADVVSRGQSADALQKNDLWWNGPLFLRSEEYQVVVPEPLSDEDVPDLRQATVASAVVTLEKLPVFHKYESFRKLQRVLAYVLRFCRNAKEKAVNKRTTERFPTVLEMRQSLKVIVRVVQSLHFGKKVAIMESGEYCKRLKALNPFLDDGVIRVGGRLRHSSLSYGVKHQWILPKNDETVERLIQAVHRENLHIGPSALLAQLRRQFWILGARSAVRKVTRNCVRCFRLNPPCANQFMGDLPIARCDKAPAFVKVGVDFAGPMLIKQRGRKASPLKGYVSVFVCMVTKGIHLEVVEDLSADAFIAALQRFVSRRGVPEQIFSDNGTNFVGARNELNELYRLFKQEATELKIFEFCQARQIEWKMIPPNAPHMGGMWEAGVKSVKTILKKKCQSSLLTMSEFSTLLCQIEAQLNSRPLYAPSEDPSELEPLTPGHFMIDRPLTAIPEPSYDGIPENRLSRWQYVQRLRQEFWKRWSEEYLLELQVRQKWNKKKENILPGTVVVIKDDNLPPQQWKLGKIEAAYTGADGLVRVVDVRTKAGILKRPIHKLAPLPILDNRVANENKGPAGEDPQPAEVRDSSSTQLREKQHVMQATATARKDHAKEEWAQKEENSYPQAKFIVRRTFDVLRRVSSQ</sequence>
<evidence type="ECO:0000256" key="1">
    <source>
        <dbReference type="ARBA" id="ARBA00022679"/>
    </source>
</evidence>
<feature type="compositionally biased region" description="Low complexity" evidence="8">
    <location>
        <begin position="7"/>
        <end position="24"/>
    </location>
</feature>
<dbReference type="EnsemblMetazoa" id="AALFPA23_016153.R23541">
    <property type="protein sequence ID" value="AALFPA23_016153.P23541"/>
    <property type="gene ID" value="AALFPA23_016153"/>
</dbReference>
<dbReference type="PROSITE" id="PS50994">
    <property type="entry name" value="INTEGRASE"/>
    <property type="match status" value="1"/>
</dbReference>
<protein>
    <recommendedName>
        <fullName evidence="13">Endonuclease</fullName>
    </recommendedName>
</protein>
<evidence type="ECO:0000313" key="12">
    <source>
        <dbReference type="Proteomes" id="UP000069940"/>
    </source>
</evidence>
<keyword evidence="4" id="KW-0255">Endonuclease</keyword>
<feature type="region of interest" description="Disordered" evidence="8">
    <location>
        <begin position="1"/>
        <end position="40"/>
    </location>
</feature>
<dbReference type="InterPro" id="IPR036875">
    <property type="entry name" value="Znf_CCHC_sf"/>
</dbReference>
<reference evidence="11" key="2">
    <citation type="submission" date="2025-05" db="UniProtKB">
        <authorList>
            <consortium name="EnsemblMetazoa"/>
        </authorList>
    </citation>
    <scope>IDENTIFICATION</scope>
    <source>
        <strain evidence="11">Foshan</strain>
    </source>
</reference>
<keyword evidence="7" id="KW-0863">Zinc-finger</keyword>
<accession>A0ABM1Z8S3</accession>
<dbReference type="Gene3D" id="3.30.420.10">
    <property type="entry name" value="Ribonuclease H-like superfamily/Ribonuclease H"/>
    <property type="match status" value="1"/>
</dbReference>
<dbReference type="Pfam" id="PF18701">
    <property type="entry name" value="DUF5641"/>
    <property type="match status" value="1"/>
</dbReference>
<dbReference type="InterPro" id="IPR043502">
    <property type="entry name" value="DNA/RNA_pol_sf"/>
</dbReference>
<dbReference type="InterPro" id="IPR001878">
    <property type="entry name" value="Znf_CCHC"/>
</dbReference>
<keyword evidence="12" id="KW-1185">Reference proteome</keyword>
<dbReference type="PROSITE" id="PS00141">
    <property type="entry name" value="ASP_PROTEASE"/>
    <property type="match status" value="1"/>
</dbReference>